<evidence type="ECO:0000313" key="2">
    <source>
        <dbReference type="EMBL" id="KAJ7301397.1"/>
    </source>
</evidence>
<reference evidence="2" key="1">
    <citation type="submission" date="2023-03" db="EMBL/GenBank/DDBJ databases">
        <title>Massive genome expansion in bonnet fungi (Mycena s.s.) driven by repeated elements and novel gene families across ecological guilds.</title>
        <authorList>
            <consortium name="Lawrence Berkeley National Laboratory"/>
            <person name="Harder C.B."/>
            <person name="Miyauchi S."/>
            <person name="Viragh M."/>
            <person name="Kuo A."/>
            <person name="Thoen E."/>
            <person name="Andreopoulos B."/>
            <person name="Lu D."/>
            <person name="Skrede I."/>
            <person name="Drula E."/>
            <person name="Henrissat B."/>
            <person name="Morin E."/>
            <person name="Kohler A."/>
            <person name="Barry K."/>
            <person name="LaButti K."/>
            <person name="Morin E."/>
            <person name="Salamov A."/>
            <person name="Lipzen A."/>
            <person name="Mereny Z."/>
            <person name="Hegedus B."/>
            <person name="Baldrian P."/>
            <person name="Stursova M."/>
            <person name="Weitz H."/>
            <person name="Taylor A."/>
            <person name="Grigoriev I.V."/>
            <person name="Nagy L.G."/>
            <person name="Martin F."/>
            <person name="Kauserud H."/>
        </authorList>
    </citation>
    <scope>NUCLEOTIDE SEQUENCE</scope>
    <source>
        <strain evidence="2">CBHHK002</strain>
    </source>
</reference>
<name>A0AAD6YXY4_9AGAR</name>
<feature type="region of interest" description="Disordered" evidence="1">
    <location>
        <begin position="1"/>
        <end position="81"/>
    </location>
</feature>
<sequence length="211" mass="23984">MAQRVAAHLSREHVESAFDSETSDDYIDAAPPAKKKPRPKPMAKKTSDTEDSGEDSNPKPVRRKPGPKPKKKAKGPKAVKNKRISLHTSRWMCCNPLSHFLSSFDPKFMRQSAFSVNCTKVPSDKDGWSPLPRIHFFWTRFELGNWIWRLEEADMIHGRIIQLSFSSFGEDPINLWANRLHESKIAQNGNFLILAFGTANCCNSAREKFLS</sequence>
<accession>A0AAD6YXY4</accession>
<protein>
    <submittedName>
        <fullName evidence="2">Uncharacterized protein</fullName>
    </submittedName>
</protein>
<evidence type="ECO:0000256" key="1">
    <source>
        <dbReference type="SAM" id="MobiDB-lite"/>
    </source>
</evidence>
<feature type="compositionally biased region" description="Basic residues" evidence="1">
    <location>
        <begin position="60"/>
        <end position="81"/>
    </location>
</feature>
<dbReference type="EMBL" id="JARIHO010000136">
    <property type="protein sequence ID" value="KAJ7301397.1"/>
    <property type="molecule type" value="Genomic_DNA"/>
</dbReference>
<proteinExistence type="predicted"/>
<gene>
    <name evidence="2" type="ORF">DFH08DRAFT_827594</name>
</gene>
<organism evidence="2 3">
    <name type="scientific">Mycena albidolilacea</name>
    <dbReference type="NCBI Taxonomy" id="1033008"/>
    <lineage>
        <taxon>Eukaryota</taxon>
        <taxon>Fungi</taxon>
        <taxon>Dikarya</taxon>
        <taxon>Basidiomycota</taxon>
        <taxon>Agaricomycotina</taxon>
        <taxon>Agaricomycetes</taxon>
        <taxon>Agaricomycetidae</taxon>
        <taxon>Agaricales</taxon>
        <taxon>Marasmiineae</taxon>
        <taxon>Mycenaceae</taxon>
        <taxon>Mycena</taxon>
    </lineage>
</organism>
<evidence type="ECO:0000313" key="3">
    <source>
        <dbReference type="Proteomes" id="UP001218218"/>
    </source>
</evidence>
<dbReference type="AlphaFoldDB" id="A0AAD6YXY4"/>
<comment type="caution">
    <text evidence="2">The sequence shown here is derived from an EMBL/GenBank/DDBJ whole genome shotgun (WGS) entry which is preliminary data.</text>
</comment>
<dbReference type="Proteomes" id="UP001218218">
    <property type="component" value="Unassembled WGS sequence"/>
</dbReference>
<feature type="compositionally biased region" description="Basic residues" evidence="1">
    <location>
        <begin position="33"/>
        <end position="43"/>
    </location>
</feature>
<keyword evidence="3" id="KW-1185">Reference proteome</keyword>